<accession>A0A218YT93</accession>
<dbReference type="AlphaFoldDB" id="A0A218YT93"/>
<evidence type="ECO:0000313" key="1">
    <source>
        <dbReference type="EMBL" id="OWO98220.1"/>
    </source>
</evidence>
<dbReference type="EMBL" id="MZNU01000405">
    <property type="protein sequence ID" value="OWO98220.1"/>
    <property type="molecule type" value="Genomic_DNA"/>
</dbReference>
<comment type="caution">
    <text evidence="1">The sequence shown here is derived from an EMBL/GenBank/DDBJ whole genome shotgun (WGS) entry which is preliminary data.</text>
</comment>
<keyword evidence="2" id="KW-1185">Reference proteome</keyword>
<dbReference type="Proteomes" id="UP000242519">
    <property type="component" value="Unassembled WGS sequence"/>
</dbReference>
<name>A0A218YT93_9HELO</name>
<proteinExistence type="predicted"/>
<evidence type="ECO:0000313" key="2">
    <source>
        <dbReference type="Proteomes" id="UP000242519"/>
    </source>
</evidence>
<dbReference type="InterPro" id="IPR023696">
    <property type="entry name" value="Ureohydrolase_dom_sf"/>
</dbReference>
<protein>
    <submittedName>
        <fullName evidence="1">Uncharacterized protein</fullName>
    </submittedName>
</protein>
<organism evidence="1 2">
    <name type="scientific">Diplocarpon coronariae</name>
    <dbReference type="NCBI Taxonomy" id="2795749"/>
    <lineage>
        <taxon>Eukaryota</taxon>
        <taxon>Fungi</taxon>
        <taxon>Dikarya</taxon>
        <taxon>Ascomycota</taxon>
        <taxon>Pezizomycotina</taxon>
        <taxon>Leotiomycetes</taxon>
        <taxon>Helotiales</taxon>
        <taxon>Drepanopezizaceae</taxon>
        <taxon>Diplocarpon</taxon>
    </lineage>
</organism>
<dbReference type="InParanoid" id="A0A218YT93"/>
<gene>
    <name evidence="1" type="ORF">B2J93_4161</name>
</gene>
<reference evidence="1 2" key="1">
    <citation type="submission" date="2017-04" db="EMBL/GenBank/DDBJ databases">
        <title>Draft genome sequence of Marssonina coronaria NL1: causal agent of apple blotch.</title>
        <authorList>
            <person name="Cheng Q."/>
        </authorList>
    </citation>
    <scope>NUCLEOTIDE SEQUENCE [LARGE SCALE GENOMIC DNA]</scope>
    <source>
        <strain evidence="1 2">NL1</strain>
    </source>
</reference>
<sequence>MANQYRWFYRSSAQSSGCRGDRLAGYVCVDIFSGGELFPWTFEKHLERLKGDLAGEGRDTTPTVGSELVYLSVDIDVLDPASAPVRGDLHLSALPVSRSYPRGTAPAPSHLSTADGPAVAGNHPRACGYADSEVEVLPGVMPSGGVAEQDMIPMSRADTAL</sequence>
<dbReference type="SUPFAM" id="SSF52768">
    <property type="entry name" value="Arginase/deacetylase"/>
    <property type="match status" value="1"/>
</dbReference>